<dbReference type="SUPFAM" id="SSF51695">
    <property type="entry name" value="PLC-like phosphodiesterases"/>
    <property type="match status" value="1"/>
</dbReference>
<feature type="domain" description="GP-PDE" evidence="1">
    <location>
        <begin position="5"/>
        <end position="229"/>
    </location>
</feature>
<gene>
    <name evidence="2" type="ORF">MUN68_014385</name>
</gene>
<organism evidence="2 3">
    <name type="scientific">Psychroserpens ponticola</name>
    <dbReference type="NCBI Taxonomy" id="2932268"/>
    <lineage>
        <taxon>Bacteria</taxon>
        <taxon>Pseudomonadati</taxon>
        <taxon>Bacteroidota</taxon>
        <taxon>Flavobacteriia</taxon>
        <taxon>Flavobacteriales</taxon>
        <taxon>Flavobacteriaceae</taxon>
        <taxon>Psychroserpens</taxon>
    </lineage>
</organism>
<dbReference type="PROSITE" id="PS51704">
    <property type="entry name" value="GP_PDE"/>
    <property type="match status" value="1"/>
</dbReference>
<dbReference type="PANTHER" id="PTHR46211">
    <property type="entry name" value="GLYCEROPHOSPHORYL DIESTER PHOSPHODIESTERASE"/>
    <property type="match status" value="1"/>
</dbReference>
<dbReference type="Pfam" id="PF03009">
    <property type="entry name" value="GDPD"/>
    <property type="match status" value="1"/>
</dbReference>
<dbReference type="Gene3D" id="3.20.20.190">
    <property type="entry name" value="Phosphatidylinositol (PI) phosphodiesterase"/>
    <property type="match status" value="1"/>
</dbReference>
<dbReference type="PANTHER" id="PTHR46211:SF14">
    <property type="entry name" value="GLYCEROPHOSPHODIESTER PHOSPHODIESTERASE"/>
    <property type="match status" value="1"/>
</dbReference>
<keyword evidence="3" id="KW-1185">Reference proteome</keyword>
<evidence type="ECO:0000313" key="3">
    <source>
        <dbReference type="Proteomes" id="UP001202717"/>
    </source>
</evidence>
<dbReference type="InterPro" id="IPR017946">
    <property type="entry name" value="PLC-like_Pdiesterase_TIM-brl"/>
</dbReference>
<sequence>MSKKALKIGHRGAKNHVAENTLASIEKALEFKVDAIEIDVHKCASGELVVFHDFTLDRMTNGSGEVSKHTLKQLKNLKVNDQYEIPTLEDVLNIIDKKCMLNIELKGRDTAFTTCKIVSEYIKTKQWDLNHFLISSFQHQELEAVYNYNNQLRLGVLTKASVSDAIEFAKTINAFSIHPNVALVTKDNVSLAQNKGYKVLTWTVNDQPTIKRMKAYGVDGIISDNPDLI</sequence>
<dbReference type="EMBL" id="CP116221">
    <property type="protein sequence ID" value="WCO01243.1"/>
    <property type="molecule type" value="Genomic_DNA"/>
</dbReference>
<evidence type="ECO:0000259" key="1">
    <source>
        <dbReference type="PROSITE" id="PS51704"/>
    </source>
</evidence>
<dbReference type="RefSeq" id="WP_249993658.1">
    <property type="nucleotide sequence ID" value="NZ_CP116221.1"/>
</dbReference>
<evidence type="ECO:0000313" key="2">
    <source>
        <dbReference type="EMBL" id="WCO01243.1"/>
    </source>
</evidence>
<dbReference type="Proteomes" id="UP001202717">
    <property type="component" value="Chromosome"/>
</dbReference>
<accession>A0ABY7RWM4</accession>
<name>A0ABY7RWM4_9FLAO</name>
<reference evidence="2 3" key="1">
    <citation type="submission" date="2023-01" db="EMBL/GenBank/DDBJ databases">
        <title>Psychroserpens ponticola sp. nov., isolated from seawater.</title>
        <authorList>
            <person name="Kristyanto S."/>
            <person name="Jung J."/>
            <person name="Kim J.M."/>
            <person name="Jeon C.O."/>
        </authorList>
    </citation>
    <scope>NUCLEOTIDE SEQUENCE [LARGE SCALE GENOMIC DNA]</scope>
    <source>
        <strain evidence="2 3">MSW6</strain>
    </source>
</reference>
<protein>
    <submittedName>
        <fullName evidence="2">Glycerophosphodiester phosphodiesterase family protein</fullName>
    </submittedName>
</protein>
<proteinExistence type="predicted"/>
<dbReference type="InterPro" id="IPR030395">
    <property type="entry name" value="GP_PDE_dom"/>
</dbReference>